<dbReference type="AlphaFoldDB" id="A0A0F7KKH2"/>
<protein>
    <submittedName>
        <fullName evidence="2">PilZ domain protein</fullName>
    </submittedName>
</protein>
<dbReference type="KEGG" id="aay:WYH_00001"/>
<dbReference type="RefSeq" id="WP_053833304.1">
    <property type="nucleotide sequence ID" value="NZ_CP011452.2"/>
</dbReference>
<sequence length="148" mass="17020">MMLARSQPAVLEPIGDRRRKSRKRLRLQALHTADPQANQEEVLIHDLSETGLLLESSLQLKVGETVQVDLPTLKQVSARIVWQSGKLYGCQFNQPIPRSARSAAILRSPPLERQEALKLRGQPTHLPKRRNRQWSFFRAVSGWRWRLA</sequence>
<keyword evidence="3" id="KW-1185">Reference proteome</keyword>
<dbReference type="Proteomes" id="UP000034392">
    <property type="component" value="Chromosome"/>
</dbReference>
<dbReference type="Pfam" id="PF07238">
    <property type="entry name" value="PilZ"/>
    <property type="match status" value="1"/>
</dbReference>
<evidence type="ECO:0000313" key="3">
    <source>
        <dbReference type="Proteomes" id="UP000034392"/>
    </source>
</evidence>
<reference evidence="2" key="1">
    <citation type="submission" date="2015-05" db="EMBL/GenBank/DDBJ databases">
        <title>The complete genome of Altererythrobacter atlanticus strain 26DY36.</title>
        <authorList>
            <person name="Wu Y.-H."/>
            <person name="Cheng H."/>
            <person name="Wu X.-W."/>
        </authorList>
    </citation>
    <scope>NUCLEOTIDE SEQUENCE [LARGE SCALE GENOMIC DNA]</scope>
    <source>
        <strain evidence="2">26DY36</strain>
    </source>
</reference>
<proteinExistence type="predicted"/>
<dbReference type="GO" id="GO:0035438">
    <property type="term" value="F:cyclic-di-GMP binding"/>
    <property type="evidence" value="ECO:0007669"/>
    <property type="project" value="InterPro"/>
</dbReference>
<dbReference type="STRING" id="1267766.WYH_00001"/>
<evidence type="ECO:0000259" key="1">
    <source>
        <dbReference type="Pfam" id="PF07238"/>
    </source>
</evidence>
<gene>
    <name evidence="2" type="ORF">WYH_00001</name>
</gene>
<name>A0A0F7KKH2_9SPHN</name>
<dbReference type="SUPFAM" id="SSF141371">
    <property type="entry name" value="PilZ domain-like"/>
    <property type="match status" value="1"/>
</dbReference>
<accession>A0A0F7KKH2</accession>
<feature type="domain" description="PilZ" evidence="1">
    <location>
        <begin position="17"/>
        <end position="101"/>
    </location>
</feature>
<organism evidence="2 3">
    <name type="scientific">Croceibacterium atlanticum</name>
    <dbReference type="NCBI Taxonomy" id="1267766"/>
    <lineage>
        <taxon>Bacteria</taxon>
        <taxon>Pseudomonadati</taxon>
        <taxon>Pseudomonadota</taxon>
        <taxon>Alphaproteobacteria</taxon>
        <taxon>Sphingomonadales</taxon>
        <taxon>Erythrobacteraceae</taxon>
        <taxon>Croceibacterium</taxon>
    </lineage>
</organism>
<evidence type="ECO:0000313" key="2">
    <source>
        <dbReference type="EMBL" id="AKH41068.1"/>
    </source>
</evidence>
<dbReference type="InterPro" id="IPR009875">
    <property type="entry name" value="PilZ_domain"/>
</dbReference>
<dbReference type="EMBL" id="CP011452">
    <property type="protein sequence ID" value="AKH41068.1"/>
    <property type="molecule type" value="Genomic_DNA"/>
</dbReference>
<dbReference type="PATRIC" id="fig|1267766.3.peg.1"/>
<dbReference type="Gene3D" id="2.40.10.220">
    <property type="entry name" value="predicted glycosyltransferase like domains"/>
    <property type="match status" value="1"/>
</dbReference>